<dbReference type="GO" id="GO:0004866">
    <property type="term" value="F:endopeptidase inhibitor activity"/>
    <property type="evidence" value="ECO:0007669"/>
    <property type="project" value="InterPro"/>
</dbReference>
<dbReference type="CDD" id="cd23366">
    <property type="entry name" value="beta-trefoil_STI_AtTPI-like"/>
    <property type="match status" value="1"/>
</dbReference>
<dbReference type="PRINTS" id="PR00291">
    <property type="entry name" value="KUNITZINHBTR"/>
</dbReference>
<dbReference type="PROSITE" id="PS00283">
    <property type="entry name" value="SOYBEAN_KUNITZ"/>
    <property type="match status" value="1"/>
</dbReference>
<dbReference type="Gene3D" id="2.80.10.50">
    <property type="match status" value="1"/>
</dbReference>
<dbReference type="InterPro" id="IPR002160">
    <property type="entry name" value="Prot_inh_Kunz-lg"/>
</dbReference>
<dbReference type="EMBL" id="LR031575">
    <property type="protein sequence ID" value="VDD03428.1"/>
    <property type="molecule type" value="Genomic_DNA"/>
</dbReference>
<sequence length="212" mass="23791">EEHSNLINYTRNLKEDEAYVLLPSCLNRCFGCDLLDIDGNIIFNGSYYILSHMVGTGGGGLTLSILPSKWWLYVAQETSEANRGFSVRFSDWRSTVKFVLESAHINIQMVVNATVTTQPTYWTLNIPLKILEAGIVAVGPKPLSHYFQIQKIEDSLGGYKIVFCWSSGSCTDLGIHPDRYGVRRLQFSSTPHEVVFMRAPETETSSKTMSII</sequence>
<dbReference type="Proteomes" id="UP000694005">
    <property type="component" value="Chromosome A08"/>
</dbReference>
<evidence type="ECO:0000313" key="2">
    <source>
        <dbReference type="EMBL" id="VDD03428.1"/>
    </source>
</evidence>
<dbReference type="AlphaFoldDB" id="A0A3P6BL84"/>
<proteinExistence type="predicted"/>
<dbReference type="InterPro" id="IPR011065">
    <property type="entry name" value="Kunitz_inhibitor_STI-like_sf"/>
</dbReference>
<dbReference type="SMART" id="SM00452">
    <property type="entry name" value="STI"/>
    <property type="match status" value="1"/>
</dbReference>
<dbReference type="SUPFAM" id="SSF50386">
    <property type="entry name" value="STI-like"/>
    <property type="match status" value="1"/>
</dbReference>
<dbReference type="PANTHER" id="PTHR33107">
    <property type="entry name" value="KUNITZ TRYPSIN INHIBITOR 2"/>
    <property type="match status" value="1"/>
</dbReference>
<dbReference type="Pfam" id="PF00197">
    <property type="entry name" value="Kunitz_legume"/>
    <property type="match status" value="1"/>
</dbReference>
<accession>A0A3P6BL84</accession>
<reference evidence="2" key="1">
    <citation type="submission" date="2018-11" db="EMBL/GenBank/DDBJ databases">
        <authorList>
            <consortium name="Genoscope - CEA"/>
            <person name="William W."/>
        </authorList>
    </citation>
    <scope>NUCLEOTIDE SEQUENCE</scope>
</reference>
<dbReference type="Gramene" id="A08p10300.2_BraZ1">
    <property type="protein sequence ID" value="A08p10300.2_BraZ1.CDS"/>
    <property type="gene ID" value="A08g10300.2_BraZ1"/>
</dbReference>
<dbReference type="PANTHER" id="PTHR33107:SF64">
    <property type="entry name" value="(RAPE) HYPOTHETICAL PROTEIN"/>
    <property type="match status" value="1"/>
</dbReference>
<protein>
    <submittedName>
        <fullName evidence="1">Uncharacterized protein</fullName>
    </submittedName>
</protein>
<dbReference type="EMBL" id="LS974624">
    <property type="protein sequence ID" value="CAG7897364.1"/>
    <property type="molecule type" value="Genomic_DNA"/>
</dbReference>
<evidence type="ECO:0000313" key="1">
    <source>
        <dbReference type="EMBL" id="CAG7897364.1"/>
    </source>
</evidence>
<organism evidence="2">
    <name type="scientific">Brassica campestris</name>
    <name type="common">Field mustard</name>
    <dbReference type="NCBI Taxonomy" id="3711"/>
    <lineage>
        <taxon>Eukaryota</taxon>
        <taxon>Viridiplantae</taxon>
        <taxon>Streptophyta</taxon>
        <taxon>Embryophyta</taxon>
        <taxon>Tracheophyta</taxon>
        <taxon>Spermatophyta</taxon>
        <taxon>Magnoliopsida</taxon>
        <taxon>eudicotyledons</taxon>
        <taxon>Gunneridae</taxon>
        <taxon>Pentapetalae</taxon>
        <taxon>rosids</taxon>
        <taxon>malvids</taxon>
        <taxon>Brassicales</taxon>
        <taxon>Brassicaceae</taxon>
        <taxon>Brassiceae</taxon>
        <taxon>Brassica</taxon>
    </lineage>
</organism>
<name>A0A3P6BL84_BRACM</name>
<feature type="non-terminal residue" evidence="2">
    <location>
        <position position="1"/>
    </location>
</feature>
<gene>
    <name evidence="2" type="ORF">BRAA08T32905Z</name>
    <name evidence="1" type="ORF">BRAPAZ1V2_A08P10300.2</name>
</gene>